<dbReference type="RefSeq" id="WP_220780767.1">
    <property type="nucleotide sequence ID" value="NZ_BPEY01000024.1"/>
</dbReference>
<proteinExistence type="predicted"/>
<gene>
    <name evidence="1" type="ORF">TUM4438_17120</name>
</gene>
<reference evidence="1" key="1">
    <citation type="submission" date="2021-05" db="EMBL/GenBank/DDBJ databases">
        <title>Molecular characterization for Shewanella algae harboring chromosomal blaOXA-55-like strains isolated from clinical and environment sample.</title>
        <authorList>
            <person name="Ohama Y."/>
            <person name="Aoki K."/>
            <person name="Harada S."/>
            <person name="Moriya K."/>
            <person name="Ishii Y."/>
            <person name="Tateda K."/>
        </authorList>
    </citation>
    <scope>NUCLEOTIDE SEQUENCE</scope>
    <source>
        <strain evidence="1">JCM 11563</strain>
    </source>
</reference>
<dbReference type="EMBL" id="BPEY01000024">
    <property type="protein sequence ID" value="GIU44881.1"/>
    <property type="molecule type" value="Genomic_DNA"/>
</dbReference>
<organism evidence="1 2">
    <name type="scientific">Shewanella sairae</name>
    <dbReference type="NCBI Taxonomy" id="190310"/>
    <lineage>
        <taxon>Bacteria</taxon>
        <taxon>Pseudomonadati</taxon>
        <taxon>Pseudomonadota</taxon>
        <taxon>Gammaproteobacteria</taxon>
        <taxon>Alteromonadales</taxon>
        <taxon>Shewanellaceae</taxon>
        <taxon>Shewanella</taxon>
    </lineage>
</organism>
<evidence type="ECO:0000313" key="1">
    <source>
        <dbReference type="EMBL" id="GIU44881.1"/>
    </source>
</evidence>
<sequence length="69" mass="7897">MSNGYAKSVYAAFYVNKQEFHGTDKIGHLRPEAWGEFEAAYNSGVKRLFVIVGVPYSWGLKHSTLFRRL</sequence>
<name>A0ABQ4PBK1_9GAMM</name>
<accession>A0ABQ4PBK1</accession>
<protein>
    <submittedName>
        <fullName evidence="1">Uncharacterized protein</fullName>
    </submittedName>
</protein>
<keyword evidence="2" id="KW-1185">Reference proteome</keyword>
<dbReference type="Proteomes" id="UP000887104">
    <property type="component" value="Unassembled WGS sequence"/>
</dbReference>
<comment type="caution">
    <text evidence="1">The sequence shown here is derived from an EMBL/GenBank/DDBJ whole genome shotgun (WGS) entry which is preliminary data.</text>
</comment>
<evidence type="ECO:0000313" key="2">
    <source>
        <dbReference type="Proteomes" id="UP000887104"/>
    </source>
</evidence>